<reference evidence="2 3" key="1">
    <citation type="submission" date="2015-07" db="EMBL/GenBank/DDBJ databases">
        <title>Lactobacillus korensis/26-25/ whole genome sequencing.</title>
        <authorList>
            <person name="Kim M.K."/>
            <person name="Im W.-T."/>
            <person name="Srinivasan S."/>
            <person name="Lee J.-J."/>
        </authorList>
    </citation>
    <scope>NUCLEOTIDE SEQUENCE [LARGE SCALE GENOMIC DNA]</scope>
    <source>
        <strain evidence="2 3">26-25</strain>
    </source>
</reference>
<evidence type="ECO:0000259" key="1">
    <source>
        <dbReference type="SMART" id="SM00731"/>
    </source>
</evidence>
<dbReference type="NCBIfam" id="NF003339">
    <property type="entry name" value="PRK04351.1"/>
    <property type="match status" value="1"/>
</dbReference>
<keyword evidence="3" id="KW-1185">Reference proteome</keyword>
<dbReference type="RefSeq" id="WP_048732500.1">
    <property type="nucleotide sequence ID" value="NZ_CP012033.1"/>
</dbReference>
<name>A0AAC8UTX2_9LACO</name>
<dbReference type="SMART" id="SM00731">
    <property type="entry name" value="SprT"/>
    <property type="match status" value="1"/>
</dbReference>
<proteinExistence type="predicted"/>
<dbReference type="Proteomes" id="UP000036000">
    <property type="component" value="Chromosome"/>
</dbReference>
<dbReference type="EMBL" id="CP012033">
    <property type="protein sequence ID" value="AKP63896.1"/>
    <property type="molecule type" value="Genomic_DNA"/>
</dbReference>
<dbReference type="InterPro" id="IPR006640">
    <property type="entry name" value="SprT-like_domain"/>
</dbReference>
<dbReference type="InterPro" id="IPR036280">
    <property type="entry name" value="Multihaem_cyt_sf"/>
</dbReference>
<sequence>MTDQELQRLVEKISQESFGVPFQHRATFNARLRTTGGRYRLTGHNIEINPKMLTEHDLATLVGVIKHELCHYHLHLAGQSGQHQTAAFKTLLQRVGGLRYAPAPVKAKPRVRQWQLYVCTSCHQQYYRARRIDVSKMVCGRCHGRLQWRKTVIATTRPATTRR</sequence>
<protein>
    <submittedName>
        <fullName evidence="2">Protein SprT-like protein</fullName>
    </submittedName>
</protein>
<dbReference type="Pfam" id="PF17283">
    <property type="entry name" value="Zn_ribbon_SprT"/>
    <property type="match status" value="1"/>
</dbReference>
<dbReference type="AlphaFoldDB" id="A0AAC8UTX2"/>
<dbReference type="GO" id="GO:0006950">
    <property type="term" value="P:response to stress"/>
    <property type="evidence" value="ECO:0007669"/>
    <property type="project" value="UniProtKB-ARBA"/>
</dbReference>
<gene>
    <name evidence="2" type="ORF">ABN16_02035</name>
</gene>
<feature type="domain" description="SprT-like" evidence="1">
    <location>
        <begin position="4"/>
        <end position="149"/>
    </location>
</feature>
<dbReference type="SUPFAM" id="SSF48695">
    <property type="entry name" value="Multiheme cytochromes"/>
    <property type="match status" value="1"/>
</dbReference>
<dbReference type="KEGG" id="lko:ABN16_02035"/>
<evidence type="ECO:0000313" key="3">
    <source>
        <dbReference type="Proteomes" id="UP000036000"/>
    </source>
</evidence>
<dbReference type="Pfam" id="PF10263">
    <property type="entry name" value="SprT-like"/>
    <property type="match status" value="1"/>
</dbReference>
<dbReference type="InterPro" id="IPR035240">
    <property type="entry name" value="SprT_Zn_ribbon"/>
</dbReference>
<accession>A0AAC8UTX2</accession>
<evidence type="ECO:0000313" key="2">
    <source>
        <dbReference type="EMBL" id="AKP63896.1"/>
    </source>
</evidence>
<organism evidence="2 3">
    <name type="scientific">Levilactobacillus koreensis</name>
    <dbReference type="NCBI Taxonomy" id="637971"/>
    <lineage>
        <taxon>Bacteria</taxon>
        <taxon>Bacillati</taxon>
        <taxon>Bacillota</taxon>
        <taxon>Bacilli</taxon>
        <taxon>Lactobacillales</taxon>
        <taxon>Lactobacillaceae</taxon>
        <taxon>Levilactobacillus</taxon>
    </lineage>
</organism>